<reference evidence="2" key="1">
    <citation type="submission" date="2022-03" db="EMBL/GenBank/DDBJ databases">
        <authorList>
            <person name="Martin H S."/>
        </authorList>
    </citation>
    <scope>NUCLEOTIDE SEQUENCE</scope>
</reference>
<feature type="non-terminal residue" evidence="2">
    <location>
        <position position="218"/>
    </location>
</feature>
<evidence type="ECO:0008006" key="4">
    <source>
        <dbReference type="Google" id="ProtNLM"/>
    </source>
</evidence>
<dbReference type="Pfam" id="PF06757">
    <property type="entry name" value="Ins_allergen_rp"/>
    <property type="match status" value="1"/>
</dbReference>
<accession>A0ABN8I4N0</accession>
<evidence type="ECO:0000313" key="3">
    <source>
        <dbReference type="Proteomes" id="UP000837857"/>
    </source>
</evidence>
<organism evidence="2 3">
    <name type="scientific">Iphiclides podalirius</name>
    <name type="common">scarce swallowtail</name>
    <dbReference type="NCBI Taxonomy" id="110791"/>
    <lineage>
        <taxon>Eukaryota</taxon>
        <taxon>Metazoa</taxon>
        <taxon>Ecdysozoa</taxon>
        <taxon>Arthropoda</taxon>
        <taxon>Hexapoda</taxon>
        <taxon>Insecta</taxon>
        <taxon>Pterygota</taxon>
        <taxon>Neoptera</taxon>
        <taxon>Endopterygota</taxon>
        <taxon>Lepidoptera</taxon>
        <taxon>Glossata</taxon>
        <taxon>Ditrysia</taxon>
        <taxon>Papilionoidea</taxon>
        <taxon>Papilionidae</taxon>
        <taxon>Papilioninae</taxon>
        <taxon>Iphiclides</taxon>
    </lineage>
</organism>
<protein>
    <recommendedName>
        <fullName evidence="4">Single Cache domain-containing protein</fullName>
    </recommendedName>
</protein>
<evidence type="ECO:0000256" key="1">
    <source>
        <dbReference type="SAM" id="Coils"/>
    </source>
</evidence>
<dbReference type="EMBL" id="OW152828">
    <property type="protein sequence ID" value="CAH2045578.1"/>
    <property type="molecule type" value="Genomic_DNA"/>
</dbReference>
<name>A0ABN8I4N0_9NEOP</name>
<dbReference type="Proteomes" id="UP000837857">
    <property type="component" value="Chromosome 16"/>
</dbReference>
<keyword evidence="3" id="KW-1185">Reference proteome</keyword>
<sequence>MLQKYFTKLANMKFAIVFLSILALSFSAPQPRKLFHEHAEDFLDLIFEESFDEITHIMEHYLEFEEFTRSLDYIRTSNFKDLVYEMESLPEFKAMIDFLEQDNIDIMFFIERLNEMIEDIQELKKARHTLSGRDMTAYINDVVAVFPKEKLTALYEQKIAEDEEFRVAMENLQGEEWKQIWDALWSSETFLEEAKTLYENGIDLQVLLYELKAMFGQF</sequence>
<feature type="coiled-coil region" evidence="1">
    <location>
        <begin position="106"/>
        <end position="133"/>
    </location>
</feature>
<evidence type="ECO:0000313" key="2">
    <source>
        <dbReference type="EMBL" id="CAH2045578.1"/>
    </source>
</evidence>
<gene>
    <name evidence="2" type="ORF">IPOD504_LOCUS5138</name>
</gene>
<keyword evidence="1" id="KW-0175">Coiled coil</keyword>
<dbReference type="PANTHER" id="PTHR21163">
    <property type="entry name" value="PROTEIN G12"/>
    <property type="match status" value="1"/>
</dbReference>
<dbReference type="PANTHER" id="PTHR21163:SF0">
    <property type="entry name" value="GH08205P-RELATED"/>
    <property type="match status" value="1"/>
</dbReference>
<dbReference type="InterPro" id="IPR010629">
    <property type="entry name" value="Ins_allergen"/>
</dbReference>
<proteinExistence type="predicted"/>